<dbReference type="GO" id="GO:0003985">
    <property type="term" value="F:acetyl-CoA C-acetyltransferase activity"/>
    <property type="evidence" value="ECO:0007669"/>
    <property type="project" value="UniProtKB-EC"/>
</dbReference>
<evidence type="ECO:0000256" key="1">
    <source>
        <dbReference type="ARBA" id="ARBA00010982"/>
    </source>
</evidence>
<protein>
    <recommendedName>
        <fullName evidence="2">acetyl-CoA C-acetyltransferase</fullName>
        <ecNumber evidence="2">2.3.1.9</ecNumber>
    </recommendedName>
    <alternativeName>
        <fullName evidence="5">Acetoacetyl-CoA thiolase</fullName>
    </alternativeName>
</protein>
<gene>
    <name evidence="10" type="ORF">SAMN03080606_03243</name>
</gene>
<evidence type="ECO:0000313" key="11">
    <source>
        <dbReference type="Proteomes" id="UP000198636"/>
    </source>
</evidence>
<dbReference type="AlphaFoldDB" id="A0A1G5K7A1"/>
<dbReference type="SUPFAM" id="SSF53901">
    <property type="entry name" value="Thiolase-like"/>
    <property type="match status" value="2"/>
</dbReference>
<reference evidence="10 11" key="1">
    <citation type="submission" date="2016-10" db="EMBL/GenBank/DDBJ databases">
        <authorList>
            <person name="de Groot N.N."/>
        </authorList>
    </citation>
    <scope>NUCLEOTIDE SEQUENCE [LARGE SCALE GENOMIC DNA]</scope>
    <source>
        <strain evidence="10 11">DSM 18978</strain>
    </source>
</reference>
<evidence type="ECO:0000313" key="10">
    <source>
        <dbReference type="EMBL" id="SCY95970.1"/>
    </source>
</evidence>
<dbReference type="CDD" id="cd00751">
    <property type="entry name" value="thiolase"/>
    <property type="match status" value="1"/>
</dbReference>
<evidence type="ECO:0000256" key="3">
    <source>
        <dbReference type="ARBA" id="ARBA00022679"/>
    </source>
</evidence>
<feature type="domain" description="Thiolase C-terminal" evidence="9">
    <location>
        <begin position="273"/>
        <end position="392"/>
    </location>
</feature>
<evidence type="ECO:0000256" key="5">
    <source>
        <dbReference type="ARBA" id="ARBA00030755"/>
    </source>
</evidence>
<dbReference type="Gene3D" id="3.40.47.10">
    <property type="match status" value="2"/>
</dbReference>
<name>A0A1G5K7A1_9FIRM</name>
<dbReference type="Proteomes" id="UP000198636">
    <property type="component" value="Unassembled WGS sequence"/>
</dbReference>
<dbReference type="PANTHER" id="PTHR18919">
    <property type="entry name" value="ACETYL-COA C-ACYLTRANSFERASE"/>
    <property type="match status" value="1"/>
</dbReference>
<evidence type="ECO:0000259" key="8">
    <source>
        <dbReference type="Pfam" id="PF00108"/>
    </source>
</evidence>
<comment type="similarity">
    <text evidence="1 7">Belongs to the thiolase-like superfamily. Thiolase family.</text>
</comment>
<dbReference type="InterPro" id="IPR020617">
    <property type="entry name" value="Thiolase_C"/>
</dbReference>
<dbReference type="Pfam" id="PF02803">
    <property type="entry name" value="Thiolase_C"/>
    <property type="match status" value="1"/>
</dbReference>
<evidence type="ECO:0000256" key="4">
    <source>
        <dbReference type="ARBA" id="ARBA00023315"/>
    </source>
</evidence>
<feature type="active site" description="Proton acceptor" evidence="6">
    <location>
        <position position="351"/>
    </location>
</feature>
<dbReference type="InterPro" id="IPR002155">
    <property type="entry name" value="Thiolase"/>
</dbReference>
<dbReference type="PROSITE" id="PS00099">
    <property type="entry name" value="THIOLASE_3"/>
    <property type="match status" value="1"/>
</dbReference>
<dbReference type="STRING" id="1120976.SAMN03080606_03243"/>
<dbReference type="PIRSF" id="PIRSF000429">
    <property type="entry name" value="Ac-CoA_Ac_transf"/>
    <property type="match status" value="1"/>
</dbReference>
<dbReference type="EC" id="2.3.1.9" evidence="2"/>
<proteinExistence type="inferred from homology"/>
<feature type="active site" description="Acyl-thioester intermediate" evidence="6">
    <location>
        <position position="94"/>
    </location>
</feature>
<dbReference type="PANTHER" id="PTHR18919:SF107">
    <property type="entry name" value="ACETYL-COA ACETYLTRANSFERASE, CYTOSOLIC"/>
    <property type="match status" value="1"/>
</dbReference>
<keyword evidence="3 7" id="KW-0808">Transferase</keyword>
<evidence type="ECO:0000259" key="9">
    <source>
        <dbReference type="Pfam" id="PF02803"/>
    </source>
</evidence>
<dbReference type="EMBL" id="FMUS01000024">
    <property type="protein sequence ID" value="SCY95970.1"/>
    <property type="molecule type" value="Genomic_DNA"/>
</dbReference>
<dbReference type="InterPro" id="IPR020613">
    <property type="entry name" value="Thiolase_CS"/>
</dbReference>
<sequence length="395" mass="43040">MLQKRSLNRVYIVSACRTPIGKTAGSLSNLNDVALMSLTLREVIGRLNIQQGCSFDDVLVGSCFPNENYNLARKTLLAADISYSVPGATINRTCCSSMEALIQGARQIMIGDGDAVIVGGVENMSKSPHVMKNAIRSLRTRTSVGLPSFDEIGENLMDEVGLCAEISARENNITRKKQDQAAYNSYQRAIEAKKKGFFKEETFPVHSDLTSQDIALDHDENIPEGITMEMLQKEEPIFLRDGTITKLNATSINDGAAAMILMSERMVDKLRIQPLVEYVDSKTVGVHYKDFSIAPAHAIDGLLKKNQLDITEVNLIELNEAYASQLLLCKEKMGLNDEKVNINGGSIAIGHPLGCTGLRITTTLIYSMLRLKASIGVASMCAGGGMGQSLLFRGI</sequence>
<organism evidence="10 11">
    <name type="scientific">Alkaliphilus peptidifermentans DSM 18978</name>
    <dbReference type="NCBI Taxonomy" id="1120976"/>
    <lineage>
        <taxon>Bacteria</taxon>
        <taxon>Bacillati</taxon>
        <taxon>Bacillota</taxon>
        <taxon>Clostridia</taxon>
        <taxon>Peptostreptococcales</taxon>
        <taxon>Natronincolaceae</taxon>
        <taxon>Alkaliphilus</taxon>
    </lineage>
</organism>
<dbReference type="NCBIfam" id="TIGR01930">
    <property type="entry name" value="AcCoA-C-Actrans"/>
    <property type="match status" value="1"/>
</dbReference>
<feature type="active site" description="Proton acceptor" evidence="6">
    <location>
        <position position="381"/>
    </location>
</feature>
<evidence type="ECO:0000256" key="7">
    <source>
        <dbReference type="RuleBase" id="RU003557"/>
    </source>
</evidence>
<dbReference type="OrthoDB" id="9764892at2"/>
<dbReference type="Pfam" id="PF00108">
    <property type="entry name" value="Thiolase_N"/>
    <property type="match status" value="1"/>
</dbReference>
<dbReference type="PROSITE" id="PS00737">
    <property type="entry name" value="THIOLASE_2"/>
    <property type="match status" value="1"/>
</dbReference>
<dbReference type="RefSeq" id="WP_091545613.1">
    <property type="nucleotide sequence ID" value="NZ_FMUS01000024.1"/>
</dbReference>
<dbReference type="InterPro" id="IPR020616">
    <property type="entry name" value="Thiolase_N"/>
</dbReference>
<accession>A0A1G5K7A1</accession>
<dbReference type="InterPro" id="IPR016039">
    <property type="entry name" value="Thiolase-like"/>
</dbReference>
<evidence type="ECO:0000256" key="2">
    <source>
        <dbReference type="ARBA" id="ARBA00012705"/>
    </source>
</evidence>
<keyword evidence="4 7" id="KW-0012">Acyltransferase</keyword>
<dbReference type="InterPro" id="IPR020610">
    <property type="entry name" value="Thiolase_AS"/>
</dbReference>
<keyword evidence="11" id="KW-1185">Reference proteome</keyword>
<evidence type="ECO:0000256" key="6">
    <source>
        <dbReference type="PIRSR" id="PIRSR000429-1"/>
    </source>
</evidence>
<feature type="domain" description="Thiolase N-terminal" evidence="8">
    <location>
        <begin position="10"/>
        <end position="264"/>
    </location>
</feature>